<comment type="caution">
    <text evidence="2">The sequence shown here is derived from an EMBL/GenBank/DDBJ whole genome shotgun (WGS) entry which is preliminary data.</text>
</comment>
<evidence type="ECO:0000313" key="2">
    <source>
        <dbReference type="EMBL" id="MDN3922618.1"/>
    </source>
</evidence>
<dbReference type="EMBL" id="JAUHHC010000005">
    <property type="protein sequence ID" value="MDN3922618.1"/>
    <property type="molecule type" value="Genomic_DNA"/>
</dbReference>
<gene>
    <name evidence="2" type="ORF">QWJ38_20190</name>
</gene>
<dbReference type="RefSeq" id="WP_290360914.1">
    <property type="nucleotide sequence ID" value="NZ_JAUHHC010000005.1"/>
</dbReference>
<dbReference type="InterPro" id="IPR007844">
    <property type="entry name" value="AsmA"/>
</dbReference>
<dbReference type="InterPro" id="IPR052894">
    <property type="entry name" value="AsmA-related"/>
</dbReference>
<name>A0ABT8DY05_9BURK</name>
<dbReference type="PANTHER" id="PTHR30441">
    <property type="entry name" value="DUF748 DOMAIN-CONTAINING PROTEIN"/>
    <property type="match status" value="1"/>
</dbReference>
<evidence type="ECO:0000259" key="1">
    <source>
        <dbReference type="Pfam" id="PF05170"/>
    </source>
</evidence>
<proteinExistence type="predicted"/>
<accession>A0ABT8DY05</accession>
<reference evidence="2 3" key="1">
    <citation type="submission" date="2023-06" db="EMBL/GenBank/DDBJ databases">
        <title>Pelomonas sp. PFR6 16S ribosomal RNA gene Genome sequencing and assembly.</title>
        <authorList>
            <person name="Woo H."/>
        </authorList>
    </citation>
    <scope>NUCLEOTIDE SEQUENCE [LARGE SCALE GENOMIC DNA]</scope>
    <source>
        <strain evidence="2 3">PFR6</strain>
    </source>
</reference>
<keyword evidence="3" id="KW-1185">Reference proteome</keyword>
<feature type="domain" description="AsmA" evidence="1">
    <location>
        <begin position="24"/>
        <end position="568"/>
    </location>
</feature>
<dbReference type="Pfam" id="PF05170">
    <property type="entry name" value="AsmA"/>
    <property type="match status" value="1"/>
</dbReference>
<organism evidence="2 3">
    <name type="scientific">Roseateles violae</name>
    <dbReference type="NCBI Taxonomy" id="3058042"/>
    <lineage>
        <taxon>Bacteria</taxon>
        <taxon>Pseudomonadati</taxon>
        <taxon>Pseudomonadota</taxon>
        <taxon>Betaproteobacteria</taxon>
        <taxon>Burkholderiales</taxon>
        <taxon>Sphaerotilaceae</taxon>
        <taxon>Roseateles</taxon>
    </lineage>
</organism>
<evidence type="ECO:0000313" key="3">
    <source>
        <dbReference type="Proteomes" id="UP001228044"/>
    </source>
</evidence>
<dbReference type="PANTHER" id="PTHR30441:SF9">
    <property type="entry name" value="ASMA FAMILY PROTEIN YHJG"/>
    <property type="match status" value="1"/>
</dbReference>
<protein>
    <submittedName>
        <fullName evidence="2">AsmA family protein</fullName>
    </submittedName>
</protein>
<sequence length="684" mass="73788">MSIASLSSSPPLRLLSRHPHLAGFLFVLLLLLAGFAFGELAGWPWLAGPLERALGERLGRTVELVETPGGERMRVSLLGEVDVHAARLRIGGPDWRNQANTLDAGNVTLRLRYRDLWAWKREDKPLRIKELSAESLDADLLRRADGSATWQLGRVQSADGRAAAAPPLLRFDRLLLNRASLAFDDAPLQLKAHIEASLSDKPSPLRQRQEVGLTAHAEGRYRGKPMTAAAETGSPLPWVGASDDLRPVPLALRLEAGAVKFGFEGVVRDLLGLRGLDGRLKLAGPSLAAIGDPLGVTLPTTPAFDAEGRLSRPGDQLWHVDVERALLGRSRLNGSFDFRPADAGRRQRPLLSGRLGGDSLWFADLAPTIGAPAPEQPAAADGRLLPDRRFDLPSLRAMDANVEVALRRVDLGRYFAVPIAPLNARIVLNDGVLTLSDIDARSASGRIAGRLSLDGREDVALWQARLRWAGVRLEQWIRQGRRPDQPPYVSGLLNGRLALDGRGRSTAELLASASGRAQLHLPSGKISHLAVEAAGIDIAQGLGILVRGDDSLAMQCAVADLNVRRGKVVPTVMLVDTRDSTLFVDGQIALDTEKIDLRLKVLPKDFSPLSLRTPVLVRGSLADPDVSLEPKPLMVKLLPAALLAAIHPLAALLPLIDDGEDKDGHERALLQSCQRLNAVAVAKG</sequence>
<dbReference type="Proteomes" id="UP001228044">
    <property type="component" value="Unassembled WGS sequence"/>
</dbReference>